<organism evidence="4">
    <name type="scientific">Staphylococcus simulans</name>
    <dbReference type="NCBI Taxonomy" id="1286"/>
    <lineage>
        <taxon>Bacteria</taxon>
        <taxon>Bacillati</taxon>
        <taxon>Bacillota</taxon>
        <taxon>Bacilli</taxon>
        <taxon>Bacillales</taxon>
        <taxon>Staphylococcaceae</taxon>
        <taxon>Staphylococcus</taxon>
    </lineage>
</organism>
<dbReference type="InterPro" id="IPR016181">
    <property type="entry name" value="Acyl_CoA_acyltransferase"/>
</dbReference>
<dbReference type="PANTHER" id="PTHR10545:SF29">
    <property type="entry name" value="GH14572P-RELATED"/>
    <property type="match status" value="1"/>
</dbReference>
<dbReference type="PROSITE" id="PS51186">
    <property type="entry name" value="GNAT"/>
    <property type="match status" value="1"/>
</dbReference>
<name>A0A6N2YBQ3_STASI</name>
<keyword evidence="2" id="KW-0012">Acyltransferase</keyword>
<dbReference type="AlphaFoldDB" id="A0A6N2YBQ3"/>
<proteinExistence type="predicted"/>
<keyword evidence="1 4" id="KW-0808">Transferase</keyword>
<gene>
    <name evidence="4" type="ORF">SSLFYP27_00331</name>
</gene>
<dbReference type="Pfam" id="PF00583">
    <property type="entry name" value="Acetyltransf_1"/>
    <property type="match status" value="1"/>
</dbReference>
<dbReference type="PANTHER" id="PTHR10545">
    <property type="entry name" value="DIAMINE N-ACETYLTRANSFERASE"/>
    <property type="match status" value="1"/>
</dbReference>
<dbReference type="InterPro" id="IPR051016">
    <property type="entry name" value="Diverse_Substrate_AcTransf"/>
</dbReference>
<dbReference type="EMBL" id="CACRUO010000007">
    <property type="protein sequence ID" value="VYT64251.1"/>
    <property type="molecule type" value="Genomic_DNA"/>
</dbReference>
<evidence type="ECO:0000313" key="4">
    <source>
        <dbReference type="EMBL" id="VYT64251.1"/>
    </source>
</evidence>
<protein>
    <submittedName>
        <fullName evidence="4">Putative acetyltransferase</fullName>
    </submittedName>
</protein>
<dbReference type="GO" id="GO:0008080">
    <property type="term" value="F:N-acetyltransferase activity"/>
    <property type="evidence" value="ECO:0007669"/>
    <property type="project" value="TreeGrafter"/>
</dbReference>
<evidence type="ECO:0000259" key="3">
    <source>
        <dbReference type="PROSITE" id="PS51186"/>
    </source>
</evidence>
<evidence type="ECO:0000256" key="2">
    <source>
        <dbReference type="ARBA" id="ARBA00023315"/>
    </source>
</evidence>
<dbReference type="CDD" id="cd04301">
    <property type="entry name" value="NAT_SF"/>
    <property type="match status" value="1"/>
</dbReference>
<dbReference type="RefSeq" id="WP_156666386.1">
    <property type="nucleotide sequence ID" value="NZ_CACRUO010000007.1"/>
</dbReference>
<dbReference type="InterPro" id="IPR000182">
    <property type="entry name" value="GNAT_dom"/>
</dbReference>
<feature type="domain" description="N-acetyltransferase" evidence="3">
    <location>
        <begin position="10"/>
        <end position="154"/>
    </location>
</feature>
<sequence length="154" mass="18283">MKIKICEDAALLARLNQTVHDIHHQAYPDIFKPYHYLDTLDLFQKLMHQPEHYLLVIETDKGVAAGYLWAQLVTLYETPFRYGQKTLYIHQISIEPEFQHKGYGHALMQYIEEVAEKEQCDTVELDYWGKNNAAVDFYEKEGYEFLQKHCRKNI</sequence>
<evidence type="ECO:0000256" key="1">
    <source>
        <dbReference type="ARBA" id="ARBA00022679"/>
    </source>
</evidence>
<dbReference type="Gene3D" id="3.40.630.30">
    <property type="match status" value="1"/>
</dbReference>
<dbReference type="SUPFAM" id="SSF55729">
    <property type="entry name" value="Acyl-CoA N-acyltransferases (Nat)"/>
    <property type="match status" value="1"/>
</dbReference>
<accession>A0A6N2YBQ3</accession>
<reference evidence="4" key="1">
    <citation type="submission" date="2019-11" db="EMBL/GenBank/DDBJ databases">
        <authorList>
            <person name="Feng L."/>
        </authorList>
    </citation>
    <scope>NUCLEOTIDE SEQUENCE</scope>
    <source>
        <strain evidence="4">SsimulansLFYP27</strain>
    </source>
</reference>